<keyword evidence="1" id="KW-1133">Transmembrane helix</keyword>
<gene>
    <name evidence="2" type="ORF">TMU3MR103_2039</name>
</gene>
<evidence type="ECO:0000256" key="1">
    <source>
        <dbReference type="SAM" id="Phobius"/>
    </source>
</evidence>
<protein>
    <submittedName>
        <fullName evidence="2">Uncharacterized protein</fullName>
    </submittedName>
</protein>
<dbReference type="AlphaFoldDB" id="A0A091BX71"/>
<keyword evidence="3" id="KW-1185">Reference proteome</keyword>
<dbReference type="Proteomes" id="UP000029381">
    <property type="component" value="Unassembled WGS sequence"/>
</dbReference>
<dbReference type="RefSeq" id="WP_269317484.1">
    <property type="nucleotide sequence ID" value="NZ_JPVT01000224.1"/>
</dbReference>
<dbReference type="PATRIC" id="fig|1302648.3.peg.2000"/>
<sequence>MKKKELGMEIGFGLGLGTMLGSLFNYIELGIVLGGVACVFMLS</sequence>
<dbReference type="EMBL" id="JPVT01000224">
    <property type="protein sequence ID" value="KFN89324.1"/>
    <property type="molecule type" value="Genomic_DNA"/>
</dbReference>
<accession>A0A091BX71</accession>
<reference evidence="2 3" key="1">
    <citation type="submission" date="2014-08" db="EMBL/GenBank/DDBJ databases">
        <title>Genome sequence of Tetragenococcus muriaticus.</title>
        <authorList>
            <person name="Chuea-nongthon C."/>
            <person name="Rodtong S."/>
            <person name="Yongsawatdigul J."/>
            <person name="Steele J.L."/>
            <person name="Liu X.-y."/>
            <person name="Speers J."/>
            <person name="Glasner J.D."/>
            <person name="Neeno-Eckwall E.C."/>
        </authorList>
    </citation>
    <scope>NUCLEOTIDE SEQUENCE [LARGE SCALE GENOMIC DNA]</scope>
    <source>
        <strain evidence="2 3">3MR10-3</strain>
    </source>
</reference>
<organism evidence="2 3">
    <name type="scientific">Tetragenococcus muriaticus 3MR10-3</name>
    <dbReference type="NCBI Taxonomy" id="1302648"/>
    <lineage>
        <taxon>Bacteria</taxon>
        <taxon>Bacillati</taxon>
        <taxon>Bacillota</taxon>
        <taxon>Bacilli</taxon>
        <taxon>Lactobacillales</taxon>
        <taxon>Enterococcaceae</taxon>
        <taxon>Tetragenococcus</taxon>
    </lineage>
</organism>
<comment type="caution">
    <text evidence="2">The sequence shown here is derived from an EMBL/GenBank/DDBJ whole genome shotgun (WGS) entry which is preliminary data.</text>
</comment>
<keyword evidence="1" id="KW-0812">Transmembrane</keyword>
<evidence type="ECO:0000313" key="2">
    <source>
        <dbReference type="EMBL" id="KFN89324.1"/>
    </source>
</evidence>
<proteinExistence type="predicted"/>
<feature type="transmembrane region" description="Helical" evidence="1">
    <location>
        <begin position="12"/>
        <end position="42"/>
    </location>
</feature>
<name>A0A091BX71_9ENTE</name>
<evidence type="ECO:0000313" key="3">
    <source>
        <dbReference type="Proteomes" id="UP000029381"/>
    </source>
</evidence>
<keyword evidence="1" id="KW-0472">Membrane</keyword>